<sequence>MNRDVAAARLAASWLLSYPDGQLLDRLDEIAGVVATLPKPLGGPLQLFLGYLAEAPLIDVQSHFVATFDMKRKACPYLTYWTDGDTRNRGRAILRFKQAYLEAGFDLGSEELADHLSVVLEFAAIGDELTGNALLAEHQGPIRLLRDALANMESAYAHVLDGVVATLPNLTSEIRERMAELAASGPPAEQVGLEPFSISITPSPVGARR</sequence>
<keyword evidence="1" id="KW-0534">Nitrate assimilation</keyword>
<dbReference type="SUPFAM" id="SSF89155">
    <property type="entry name" value="TorD-like"/>
    <property type="match status" value="1"/>
</dbReference>
<dbReference type="InterPro" id="IPR020945">
    <property type="entry name" value="DMSO/NO3_reduct_chaperone"/>
</dbReference>
<dbReference type="Gene3D" id="1.10.3480.10">
    <property type="entry name" value="TorD-like"/>
    <property type="match status" value="1"/>
</dbReference>
<dbReference type="GO" id="GO:0051082">
    <property type="term" value="F:unfolded protein binding"/>
    <property type="evidence" value="ECO:0007669"/>
    <property type="project" value="InterPro"/>
</dbReference>
<dbReference type="GO" id="GO:0042128">
    <property type="term" value="P:nitrate assimilation"/>
    <property type="evidence" value="ECO:0007669"/>
    <property type="project" value="UniProtKB-KW"/>
</dbReference>
<accession>A0A6J7LL37</accession>
<dbReference type="PANTHER" id="PTHR43680">
    <property type="entry name" value="NITRATE REDUCTASE MOLYBDENUM COFACTOR ASSEMBLY CHAPERONE"/>
    <property type="match status" value="1"/>
</dbReference>
<organism evidence="2">
    <name type="scientific">freshwater metagenome</name>
    <dbReference type="NCBI Taxonomy" id="449393"/>
    <lineage>
        <taxon>unclassified sequences</taxon>
        <taxon>metagenomes</taxon>
        <taxon>ecological metagenomes</taxon>
    </lineage>
</organism>
<dbReference type="InterPro" id="IPR036411">
    <property type="entry name" value="TorD-like_sf"/>
</dbReference>
<dbReference type="EMBL" id="CAFBNE010000151">
    <property type="protein sequence ID" value="CAB4967932.1"/>
    <property type="molecule type" value="Genomic_DNA"/>
</dbReference>
<dbReference type="PANTHER" id="PTHR43680:SF2">
    <property type="entry name" value="NITRATE REDUCTASE MOLYBDENUM COFACTOR ASSEMBLY CHAPERONE NARJ"/>
    <property type="match status" value="1"/>
</dbReference>
<protein>
    <submittedName>
        <fullName evidence="2">Unannotated protein</fullName>
    </submittedName>
</protein>
<proteinExistence type="predicted"/>
<dbReference type="NCBIfam" id="TIGR00684">
    <property type="entry name" value="narJ"/>
    <property type="match status" value="1"/>
</dbReference>
<dbReference type="InterPro" id="IPR003765">
    <property type="entry name" value="NO3_reductase_chaperone_NarJ"/>
</dbReference>
<evidence type="ECO:0000313" key="2">
    <source>
        <dbReference type="EMBL" id="CAB4967932.1"/>
    </source>
</evidence>
<dbReference type="AlphaFoldDB" id="A0A6J7LL37"/>
<gene>
    <name evidence="2" type="ORF">UFOPK3772_03047</name>
</gene>
<dbReference type="GO" id="GO:0051131">
    <property type="term" value="P:chaperone-mediated protein complex assembly"/>
    <property type="evidence" value="ECO:0007669"/>
    <property type="project" value="InterPro"/>
</dbReference>
<name>A0A6J7LL37_9ZZZZ</name>
<reference evidence="2" key="1">
    <citation type="submission" date="2020-05" db="EMBL/GenBank/DDBJ databases">
        <authorList>
            <person name="Chiriac C."/>
            <person name="Salcher M."/>
            <person name="Ghai R."/>
            <person name="Kavagutti S V."/>
        </authorList>
    </citation>
    <scope>NUCLEOTIDE SEQUENCE</scope>
</reference>
<dbReference type="Pfam" id="PF02613">
    <property type="entry name" value="Nitrate_red_del"/>
    <property type="match status" value="1"/>
</dbReference>
<evidence type="ECO:0000256" key="1">
    <source>
        <dbReference type="ARBA" id="ARBA00023063"/>
    </source>
</evidence>
<dbReference type="GO" id="GO:0016530">
    <property type="term" value="F:metallochaperone activity"/>
    <property type="evidence" value="ECO:0007669"/>
    <property type="project" value="TreeGrafter"/>
</dbReference>